<dbReference type="EMBL" id="KK107105">
    <property type="protein sequence ID" value="EZA59481.1"/>
    <property type="molecule type" value="Genomic_DNA"/>
</dbReference>
<dbReference type="AlphaFoldDB" id="A0A026WUZ1"/>
<feature type="compositionally biased region" description="Polar residues" evidence="1">
    <location>
        <begin position="16"/>
        <end position="28"/>
    </location>
</feature>
<gene>
    <name evidence="2" type="ORF">X777_00324</name>
</gene>
<accession>A0A026WUZ1</accession>
<protein>
    <submittedName>
        <fullName evidence="2">Uncharacterized protein</fullName>
    </submittedName>
</protein>
<dbReference type="Proteomes" id="UP000053097">
    <property type="component" value="Unassembled WGS sequence"/>
</dbReference>
<feature type="region of interest" description="Disordered" evidence="1">
    <location>
        <begin position="1"/>
        <end position="62"/>
    </location>
</feature>
<keyword evidence="3" id="KW-1185">Reference proteome</keyword>
<proteinExistence type="predicted"/>
<sequence length="62" mass="7089">QSDDYGERRKKRKKTASSFSFRVTTSIAIGTRKDARKSSLRARETRDDTQTSARGDKDIHLT</sequence>
<evidence type="ECO:0000313" key="3">
    <source>
        <dbReference type="Proteomes" id="UP000053097"/>
    </source>
</evidence>
<feature type="compositionally biased region" description="Basic and acidic residues" evidence="1">
    <location>
        <begin position="31"/>
        <end position="62"/>
    </location>
</feature>
<evidence type="ECO:0000313" key="2">
    <source>
        <dbReference type="EMBL" id="EZA59481.1"/>
    </source>
</evidence>
<organism evidence="2 3">
    <name type="scientific">Ooceraea biroi</name>
    <name type="common">Clonal raider ant</name>
    <name type="synonym">Cerapachys biroi</name>
    <dbReference type="NCBI Taxonomy" id="2015173"/>
    <lineage>
        <taxon>Eukaryota</taxon>
        <taxon>Metazoa</taxon>
        <taxon>Ecdysozoa</taxon>
        <taxon>Arthropoda</taxon>
        <taxon>Hexapoda</taxon>
        <taxon>Insecta</taxon>
        <taxon>Pterygota</taxon>
        <taxon>Neoptera</taxon>
        <taxon>Endopterygota</taxon>
        <taxon>Hymenoptera</taxon>
        <taxon>Apocrita</taxon>
        <taxon>Aculeata</taxon>
        <taxon>Formicoidea</taxon>
        <taxon>Formicidae</taxon>
        <taxon>Dorylinae</taxon>
        <taxon>Ooceraea</taxon>
    </lineage>
</organism>
<reference evidence="2 3" key="1">
    <citation type="journal article" date="2014" name="Curr. Biol.">
        <title>The genome of the clonal raider ant Cerapachys biroi.</title>
        <authorList>
            <person name="Oxley P.R."/>
            <person name="Ji L."/>
            <person name="Fetter-Pruneda I."/>
            <person name="McKenzie S.K."/>
            <person name="Li C."/>
            <person name="Hu H."/>
            <person name="Zhang G."/>
            <person name="Kronauer D.J."/>
        </authorList>
    </citation>
    <scope>NUCLEOTIDE SEQUENCE [LARGE SCALE GENOMIC DNA]</scope>
</reference>
<name>A0A026WUZ1_OOCBI</name>
<feature type="non-terminal residue" evidence="2">
    <location>
        <position position="1"/>
    </location>
</feature>
<evidence type="ECO:0000256" key="1">
    <source>
        <dbReference type="SAM" id="MobiDB-lite"/>
    </source>
</evidence>